<comment type="caution">
    <text evidence="4">The sequence shown here is derived from an EMBL/GenBank/DDBJ whole genome shotgun (WGS) entry which is preliminary data.</text>
</comment>
<feature type="non-terminal residue" evidence="4">
    <location>
        <position position="122"/>
    </location>
</feature>
<accession>A0A177B5M7</accession>
<dbReference type="InterPro" id="IPR006722">
    <property type="entry name" value="Sedlin"/>
</dbReference>
<dbReference type="Proteomes" id="UP000078046">
    <property type="component" value="Unassembled WGS sequence"/>
</dbReference>
<evidence type="ECO:0000313" key="4">
    <source>
        <dbReference type="EMBL" id="OAF69607.1"/>
    </source>
</evidence>
<proteinExistence type="inferred from homology"/>
<keyword evidence="3" id="KW-0813">Transport</keyword>
<dbReference type="PANTHER" id="PTHR12403">
    <property type="entry name" value="TRAFFICKING PROTEIN PARTICLE COMPLEX SUBUNIT 2"/>
    <property type="match status" value="1"/>
</dbReference>
<dbReference type="Pfam" id="PF04628">
    <property type="entry name" value="Sedlin_N"/>
    <property type="match status" value="1"/>
</dbReference>
<sequence length="122" mass="14355">MTENLVLSLHILNPKREIIWNKIFHRNFEPSVHDYIPKINELDTTNRNNIRRQLYVGCIATTEEFKVYTYITNTKTTFLLLIQQSQIQDTSVSINRMFTLIHSLYSDVVQNPFYTIGSTIES</sequence>
<dbReference type="OrthoDB" id="10258445at2759"/>
<keyword evidence="5" id="KW-1185">Reference proteome</keyword>
<organism evidence="4 5">
    <name type="scientific">Intoshia linei</name>
    <dbReference type="NCBI Taxonomy" id="1819745"/>
    <lineage>
        <taxon>Eukaryota</taxon>
        <taxon>Metazoa</taxon>
        <taxon>Spiralia</taxon>
        <taxon>Lophotrochozoa</taxon>
        <taxon>Mesozoa</taxon>
        <taxon>Orthonectida</taxon>
        <taxon>Rhopaluridae</taxon>
        <taxon>Intoshia</taxon>
    </lineage>
</organism>
<gene>
    <name evidence="4" type="ORF">A3Q56_02625</name>
</gene>
<dbReference type="GO" id="GO:0006888">
    <property type="term" value="P:endoplasmic reticulum to Golgi vesicle-mediated transport"/>
    <property type="evidence" value="ECO:0007669"/>
    <property type="project" value="InterPro"/>
</dbReference>
<dbReference type="AlphaFoldDB" id="A0A177B5M7"/>
<comment type="subcellular location">
    <subcellularLocation>
        <location evidence="1">Cytoplasm</location>
        <location evidence="1">Perinuclear region</location>
    </subcellularLocation>
</comment>
<dbReference type="InterPro" id="IPR011012">
    <property type="entry name" value="Longin-like_dom_sf"/>
</dbReference>
<evidence type="ECO:0000256" key="3">
    <source>
        <dbReference type="ARBA" id="ARBA00022892"/>
    </source>
</evidence>
<dbReference type="SUPFAM" id="SSF64356">
    <property type="entry name" value="SNARE-like"/>
    <property type="match status" value="1"/>
</dbReference>
<dbReference type="GO" id="GO:0048471">
    <property type="term" value="C:perinuclear region of cytoplasm"/>
    <property type="evidence" value="ECO:0007669"/>
    <property type="project" value="UniProtKB-SubCell"/>
</dbReference>
<dbReference type="Gene3D" id="3.30.450.70">
    <property type="match status" value="1"/>
</dbReference>
<name>A0A177B5M7_9BILA</name>
<keyword evidence="3" id="KW-0931">ER-Golgi transport</keyword>
<evidence type="ECO:0000313" key="5">
    <source>
        <dbReference type="Proteomes" id="UP000078046"/>
    </source>
</evidence>
<dbReference type="EMBL" id="LWCA01000255">
    <property type="protein sequence ID" value="OAF69607.1"/>
    <property type="molecule type" value="Genomic_DNA"/>
</dbReference>
<reference evidence="4 5" key="1">
    <citation type="submission" date="2016-04" db="EMBL/GenBank/DDBJ databases">
        <title>The genome of Intoshia linei affirms orthonectids as highly simplified spiralians.</title>
        <authorList>
            <person name="Mikhailov K.V."/>
            <person name="Slusarev G.S."/>
            <person name="Nikitin M.A."/>
            <person name="Logacheva M.D."/>
            <person name="Penin A."/>
            <person name="Aleoshin V."/>
            <person name="Panchin Y.V."/>
        </authorList>
    </citation>
    <scope>NUCLEOTIDE SEQUENCE [LARGE SCALE GENOMIC DNA]</scope>
    <source>
        <strain evidence="4">Intl2013</strain>
        <tissue evidence="4">Whole animal</tissue>
    </source>
</reference>
<evidence type="ECO:0000256" key="2">
    <source>
        <dbReference type="ARBA" id="ARBA00006626"/>
    </source>
</evidence>
<protein>
    <submittedName>
        <fullName evidence="4">Trafficking protein particle complex subunit 2-like protein</fullName>
    </submittedName>
</protein>
<comment type="similarity">
    <text evidence="2">Belongs to the TRAPP small subunits family. Sedlin subfamily.</text>
</comment>
<evidence type="ECO:0000256" key="1">
    <source>
        <dbReference type="ARBA" id="ARBA00004556"/>
    </source>
</evidence>